<dbReference type="Gene3D" id="3.30.1490.270">
    <property type="match status" value="1"/>
</dbReference>
<evidence type="ECO:0000313" key="5">
    <source>
        <dbReference type="Proteomes" id="UP000280726"/>
    </source>
</evidence>
<reference evidence="4 5" key="1">
    <citation type="submission" date="2018-11" db="EMBL/GenBank/DDBJ databases">
        <title>Sequencing the genomes of 1000 actinobacteria strains.</title>
        <authorList>
            <person name="Klenk H.-P."/>
        </authorList>
    </citation>
    <scope>NUCLEOTIDE SEQUENCE [LARGE SCALE GENOMIC DNA]</scope>
    <source>
        <strain evidence="4 5">DSM 14418</strain>
    </source>
</reference>
<evidence type="ECO:0000313" key="4">
    <source>
        <dbReference type="EMBL" id="RPF26570.1"/>
    </source>
</evidence>
<dbReference type="PANTHER" id="PTHR34595:SF2">
    <property type="entry name" value="BLR2978 PROTEIN"/>
    <property type="match status" value="1"/>
</dbReference>
<evidence type="ECO:0000259" key="2">
    <source>
        <dbReference type="Pfam" id="PF04168"/>
    </source>
</evidence>
<feature type="coiled-coil region" evidence="1">
    <location>
        <begin position="649"/>
        <end position="676"/>
    </location>
</feature>
<dbReference type="Proteomes" id="UP000280726">
    <property type="component" value="Unassembled WGS sequence"/>
</dbReference>
<dbReference type="InterPro" id="IPR025841">
    <property type="entry name" value="CP_ATPgrasp_2"/>
</dbReference>
<dbReference type="InterPro" id="IPR007296">
    <property type="entry name" value="DUF403"/>
</dbReference>
<keyword evidence="5" id="KW-1185">Reference proteome</keyword>
<keyword evidence="1" id="KW-0175">Coiled coil</keyword>
<dbReference type="SUPFAM" id="SSF56059">
    <property type="entry name" value="Glutathione synthetase ATP-binding domain-like"/>
    <property type="match status" value="1"/>
</dbReference>
<name>A0A3N4Z602_9MICO</name>
<dbReference type="PANTHER" id="PTHR34595">
    <property type="entry name" value="BLR5612 PROTEIN"/>
    <property type="match status" value="1"/>
</dbReference>
<dbReference type="Pfam" id="PF04168">
    <property type="entry name" value="Alpha-E"/>
    <property type="match status" value="1"/>
</dbReference>
<dbReference type="Pfam" id="PF14403">
    <property type="entry name" value="CP_ATPgrasp_2"/>
    <property type="match status" value="1"/>
</dbReference>
<dbReference type="Gene3D" id="3.40.50.11290">
    <property type="match status" value="1"/>
</dbReference>
<accession>A0A3N4Z602</accession>
<evidence type="ECO:0000256" key="1">
    <source>
        <dbReference type="SAM" id="Coils"/>
    </source>
</evidence>
<proteinExistence type="predicted"/>
<comment type="caution">
    <text evidence="4">The sequence shown here is derived from an EMBL/GenBank/DDBJ whole genome shotgun (WGS) entry which is preliminary data.</text>
</comment>
<gene>
    <name evidence="4" type="ORF">EDD32_1017</name>
</gene>
<feature type="domain" description="Circularly permuted ATP-grasp type 2" evidence="3">
    <location>
        <begin position="74"/>
        <end position="448"/>
    </location>
</feature>
<dbReference type="OrthoDB" id="9803842at2"/>
<sequence>MDLLESYRANGPGHDEMLQATGSARAAWTELADHAHLGQAEELLARQADVVALLQDQGVPYGESGDGWQLDPLPVLVEEAEWHRLEGALRQRSELLDQVLADLYGDRRLLTSGLLPPEIVLGHPGFLRGADHVGTPGRRQLLHASADLVRNADGAWTVLADTTDVPAGLGYAMADRRVVSEILAGLYRQSRTRRVGPFFQALALALREAAPSAAGDAPHAAVLAPGPSDPSAFDHAYLSAMLGLPLVQGSDLVVADGHVWSRSLGGRERVDVLLRGVPAVSIDPLELDRTSRVGTPGLLHAARTGAVTIVNTLGAGVLENPALLTYLPRLSRALRDEELALPSALTYWCGDRAMCSHVIANLGRLVVRSTSGHEPPVLGWLLSLGERADLAARISAHPSAWVGQEPVEASTTPTVSEGSLVPRRTSLRTFAVAAGGGYAVMSGGVGRVGPDPQAAAGIPGLSGTAKDVWVLASEPETTPVLLQPLRPGVATISPRAAADLFRLGRLTERAESTVRLLLAVADRWDDYHGRPGAPAGSPGETALAVLLGALHETTADAPLPMLVSDAGLDGSVAWCVARMGRSAAAVRDNLTPDVWLALSSLERTLRRERARRRDEESGLGTVLGRLLEGLLALHGIYAESLVRDAGWHLLEVGRRLERAQRLVATLEATVTERREAAVAELVSESVLIANESILTFRRRHPGGGVGELVQLLLLDRSNPRALAYQLDSLAGHLAALPALVTGAAGRDQLLQEVLDLLDELDPARVDGHQDAVARRVQLAQTLESMRWRLGELTTEITRVHLAQPVPVRWSEEGWER</sequence>
<evidence type="ECO:0000259" key="3">
    <source>
        <dbReference type="Pfam" id="PF14403"/>
    </source>
</evidence>
<dbReference type="InterPro" id="IPR051680">
    <property type="entry name" value="ATP-dep_Glu-Cys_Ligase-2"/>
</dbReference>
<organism evidence="4 5">
    <name type="scientific">Georgenia muralis</name>
    <dbReference type="NCBI Taxonomy" id="154117"/>
    <lineage>
        <taxon>Bacteria</taxon>
        <taxon>Bacillati</taxon>
        <taxon>Actinomycetota</taxon>
        <taxon>Actinomycetes</taxon>
        <taxon>Micrococcales</taxon>
        <taxon>Bogoriellaceae</taxon>
        <taxon>Georgenia</taxon>
    </lineage>
</organism>
<feature type="domain" description="DUF403" evidence="2">
    <location>
        <begin position="494"/>
        <end position="800"/>
    </location>
</feature>
<dbReference type="AlphaFoldDB" id="A0A3N4Z602"/>
<protein>
    <submittedName>
        <fullName evidence="4">Putative circularly permuted ATP-grasp superfamily protein</fullName>
    </submittedName>
</protein>
<dbReference type="RefSeq" id="WP_123915345.1">
    <property type="nucleotide sequence ID" value="NZ_RKRA01000001.1"/>
</dbReference>
<dbReference type="EMBL" id="RKRA01000001">
    <property type="protein sequence ID" value="RPF26570.1"/>
    <property type="molecule type" value="Genomic_DNA"/>
</dbReference>